<dbReference type="Gene3D" id="3.40.50.300">
    <property type="entry name" value="P-loop containing nucleotide triphosphate hydrolases"/>
    <property type="match status" value="1"/>
</dbReference>
<dbReference type="InterPro" id="IPR008144">
    <property type="entry name" value="Guanylate_kin-like_dom"/>
</dbReference>
<dbReference type="InterPro" id="IPR008145">
    <property type="entry name" value="GK/Ca_channel_bsu"/>
</dbReference>
<evidence type="ECO:0000313" key="5">
    <source>
        <dbReference type="EMBL" id="GAG36678.1"/>
    </source>
</evidence>
<dbReference type="PANTHER" id="PTHR23117">
    <property type="entry name" value="GUANYLATE KINASE-RELATED"/>
    <property type="match status" value="1"/>
</dbReference>
<dbReference type="EMBL" id="BARS01045798">
    <property type="protein sequence ID" value="GAG36678.1"/>
    <property type="molecule type" value="Genomic_DNA"/>
</dbReference>
<keyword evidence="3" id="KW-0418">Kinase</keyword>
<reference evidence="5" key="1">
    <citation type="journal article" date="2014" name="Front. Microbiol.">
        <title>High frequency of phylogenetically diverse reductive dehalogenase-homologous genes in deep subseafloor sedimentary metagenomes.</title>
        <authorList>
            <person name="Kawai M."/>
            <person name="Futagami T."/>
            <person name="Toyoda A."/>
            <person name="Takaki Y."/>
            <person name="Nishi S."/>
            <person name="Hori S."/>
            <person name="Arai W."/>
            <person name="Tsubouchi T."/>
            <person name="Morono Y."/>
            <person name="Uchiyama I."/>
            <person name="Ito T."/>
            <person name="Fujiyama A."/>
            <person name="Inagaki F."/>
            <person name="Takami H."/>
        </authorList>
    </citation>
    <scope>NUCLEOTIDE SEQUENCE</scope>
    <source>
        <strain evidence="5">Expedition CK06-06</strain>
    </source>
</reference>
<name>X0XJ44_9ZZZZ</name>
<gene>
    <name evidence="5" type="ORF">S01H1_69022</name>
</gene>
<evidence type="ECO:0000256" key="1">
    <source>
        <dbReference type="ARBA" id="ARBA00005790"/>
    </source>
</evidence>
<dbReference type="InterPro" id="IPR020590">
    <property type="entry name" value="Guanylate_kinase_CS"/>
</dbReference>
<sequence length="127" mass="14537">MQILPGLAFSVSYTTRTRRVSEIAGKDYHYISRQEFAQLAARKELIEHVTYLGDQYGTSFPQVMDVFRQGKDVILNIDVNGAKLLKNRESTDFSAVYVFLTTSSLDILKERLQERGTENETEINARL</sequence>
<dbReference type="AlphaFoldDB" id="X0XJ44"/>
<dbReference type="PROSITE" id="PS00856">
    <property type="entry name" value="GUANYLATE_KINASE_1"/>
    <property type="match status" value="1"/>
</dbReference>
<organism evidence="5">
    <name type="scientific">marine sediment metagenome</name>
    <dbReference type="NCBI Taxonomy" id="412755"/>
    <lineage>
        <taxon>unclassified sequences</taxon>
        <taxon>metagenomes</taxon>
        <taxon>ecological metagenomes</taxon>
    </lineage>
</organism>
<dbReference type="GO" id="GO:0004385">
    <property type="term" value="F:GMP kinase activity"/>
    <property type="evidence" value="ECO:0007669"/>
    <property type="project" value="TreeGrafter"/>
</dbReference>
<accession>X0XJ44</accession>
<evidence type="ECO:0000256" key="2">
    <source>
        <dbReference type="ARBA" id="ARBA00022679"/>
    </source>
</evidence>
<keyword evidence="2" id="KW-0808">Transferase</keyword>
<dbReference type="PANTHER" id="PTHR23117:SF13">
    <property type="entry name" value="GUANYLATE KINASE"/>
    <property type="match status" value="1"/>
</dbReference>
<dbReference type="CDD" id="cd00071">
    <property type="entry name" value="GMPK"/>
    <property type="match status" value="1"/>
</dbReference>
<dbReference type="InterPro" id="IPR027417">
    <property type="entry name" value="P-loop_NTPase"/>
</dbReference>
<dbReference type="PROSITE" id="PS50052">
    <property type="entry name" value="GUANYLATE_KINASE_2"/>
    <property type="match status" value="1"/>
</dbReference>
<evidence type="ECO:0000256" key="3">
    <source>
        <dbReference type="ARBA" id="ARBA00022777"/>
    </source>
</evidence>
<comment type="caution">
    <text evidence="5">The sequence shown here is derived from an EMBL/GenBank/DDBJ whole genome shotgun (WGS) entry which is preliminary data.</text>
</comment>
<feature type="domain" description="Guanylate kinase-like" evidence="4">
    <location>
        <begin position="1"/>
        <end position="127"/>
    </location>
</feature>
<proteinExistence type="inferred from homology"/>
<evidence type="ECO:0000259" key="4">
    <source>
        <dbReference type="PROSITE" id="PS50052"/>
    </source>
</evidence>
<dbReference type="SUPFAM" id="SSF52540">
    <property type="entry name" value="P-loop containing nucleoside triphosphate hydrolases"/>
    <property type="match status" value="1"/>
</dbReference>
<dbReference type="GO" id="GO:0005829">
    <property type="term" value="C:cytosol"/>
    <property type="evidence" value="ECO:0007669"/>
    <property type="project" value="TreeGrafter"/>
</dbReference>
<protein>
    <recommendedName>
        <fullName evidence="4">Guanylate kinase-like domain-containing protein</fullName>
    </recommendedName>
</protein>
<feature type="non-terminal residue" evidence="5">
    <location>
        <position position="127"/>
    </location>
</feature>
<comment type="similarity">
    <text evidence="1">Belongs to the guanylate kinase family.</text>
</comment>
<dbReference type="SMART" id="SM00072">
    <property type="entry name" value="GuKc"/>
    <property type="match status" value="1"/>
</dbReference>
<dbReference type="Pfam" id="PF00625">
    <property type="entry name" value="Guanylate_kin"/>
    <property type="match status" value="1"/>
</dbReference>